<keyword evidence="1 4" id="KW-0378">Hydrolase</keyword>
<evidence type="ECO:0000259" key="3">
    <source>
        <dbReference type="Pfam" id="PF20434"/>
    </source>
</evidence>
<sequence length="325" mass="34070">MRTTVRRTLTGLCGALAVGLVLAGCSSTSTDAVPTASTADPGAAAADFAKVVASSNVDARRYLYPTTTGSRDDDQNWADVFLPKGAQGENSVPLVILIHGGSWQSQVGADTFVTFSRRLAERGLAVYNVEYRRVGSGGGWPTTFQDVAAALDYVPTVAASIPEIDERNAVVVGHSAGGQLAMWAGTRHKLESGEVGAEPKFRPTNVISLAGPLDMRVAVKLGDDRIVRALGGEPDEVPDRYTSVDPIQNLDPATPTIAMVGKNDKVVPPVLSQNYVAADKAAGGSARLVLLDDTDHGTIVDPRAPAFTVVLETISRAAYNAQRSG</sequence>
<dbReference type="Proteomes" id="UP000466307">
    <property type="component" value="Unassembled WGS sequence"/>
</dbReference>
<name>A0A7K3LIV4_9ACTN</name>
<dbReference type="PANTHER" id="PTHR48081:SF13">
    <property type="entry name" value="ALPHA_BETA HYDROLASE"/>
    <property type="match status" value="1"/>
</dbReference>
<gene>
    <name evidence="4" type="ORF">GYA93_01170</name>
</gene>
<dbReference type="RefSeq" id="WP_059038207.1">
    <property type="nucleotide sequence ID" value="NZ_JAADZU010000002.1"/>
</dbReference>
<dbReference type="GO" id="GO:0016787">
    <property type="term" value="F:hydrolase activity"/>
    <property type="evidence" value="ECO:0007669"/>
    <property type="project" value="UniProtKB-KW"/>
</dbReference>
<dbReference type="InterPro" id="IPR050300">
    <property type="entry name" value="GDXG_lipolytic_enzyme"/>
</dbReference>
<comment type="caution">
    <text evidence="4">The sequence shown here is derived from an EMBL/GenBank/DDBJ whole genome shotgun (WGS) entry which is preliminary data.</text>
</comment>
<dbReference type="EMBL" id="JAADZU010000002">
    <property type="protein sequence ID" value="NDK88199.1"/>
    <property type="molecule type" value="Genomic_DNA"/>
</dbReference>
<dbReference type="Pfam" id="PF20434">
    <property type="entry name" value="BD-FAE"/>
    <property type="match status" value="1"/>
</dbReference>
<evidence type="ECO:0000313" key="4">
    <source>
        <dbReference type="EMBL" id="NDK88199.1"/>
    </source>
</evidence>
<protein>
    <submittedName>
        <fullName evidence="4">Alpha/beta fold hydrolase</fullName>
    </submittedName>
</protein>
<evidence type="ECO:0000256" key="1">
    <source>
        <dbReference type="ARBA" id="ARBA00022801"/>
    </source>
</evidence>
<feature type="chain" id="PRO_5039081813" evidence="2">
    <location>
        <begin position="24"/>
        <end position="325"/>
    </location>
</feature>
<dbReference type="InterPro" id="IPR049492">
    <property type="entry name" value="BD-FAE-like_dom"/>
</dbReference>
<evidence type="ECO:0000256" key="2">
    <source>
        <dbReference type="SAM" id="SignalP"/>
    </source>
</evidence>
<dbReference type="AlphaFoldDB" id="A0A7K3LIV4"/>
<accession>A0A7K3LIV4</accession>
<proteinExistence type="predicted"/>
<dbReference type="PROSITE" id="PS51257">
    <property type="entry name" value="PROKAR_LIPOPROTEIN"/>
    <property type="match status" value="1"/>
</dbReference>
<dbReference type="SUPFAM" id="SSF53474">
    <property type="entry name" value="alpha/beta-Hydrolases"/>
    <property type="match status" value="1"/>
</dbReference>
<feature type="signal peptide" evidence="2">
    <location>
        <begin position="1"/>
        <end position="23"/>
    </location>
</feature>
<dbReference type="InterPro" id="IPR029058">
    <property type="entry name" value="AB_hydrolase_fold"/>
</dbReference>
<dbReference type="Gene3D" id="3.40.50.1820">
    <property type="entry name" value="alpha/beta hydrolase"/>
    <property type="match status" value="1"/>
</dbReference>
<reference evidence="4 5" key="1">
    <citation type="submission" date="2020-01" db="EMBL/GenBank/DDBJ databases">
        <title>Investigation of new actinobacteria for the biodesulphurisation of diesel fuel.</title>
        <authorList>
            <person name="Athi Narayanan S.M."/>
        </authorList>
    </citation>
    <scope>NUCLEOTIDE SEQUENCE [LARGE SCALE GENOMIC DNA]</scope>
    <source>
        <strain evidence="4 5">213E</strain>
    </source>
</reference>
<keyword evidence="2" id="KW-0732">Signal</keyword>
<feature type="domain" description="BD-FAE-like" evidence="3">
    <location>
        <begin position="79"/>
        <end position="274"/>
    </location>
</feature>
<dbReference type="PANTHER" id="PTHR48081">
    <property type="entry name" value="AB HYDROLASE SUPERFAMILY PROTEIN C4A8.06C"/>
    <property type="match status" value="1"/>
</dbReference>
<organism evidence="4 5">
    <name type="scientific">Gordonia desulfuricans</name>
    <dbReference type="NCBI Taxonomy" id="89051"/>
    <lineage>
        <taxon>Bacteria</taxon>
        <taxon>Bacillati</taxon>
        <taxon>Actinomycetota</taxon>
        <taxon>Actinomycetes</taxon>
        <taxon>Mycobacteriales</taxon>
        <taxon>Gordoniaceae</taxon>
        <taxon>Gordonia</taxon>
    </lineage>
</organism>
<evidence type="ECO:0000313" key="5">
    <source>
        <dbReference type="Proteomes" id="UP000466307"/>
    </source>
</evidence>
<keyword evidence="5" id="KW-1185">Reference proteome</keyword>